<dbReference type="AlphaFoldDB" id="A0A9D2QEE7"/>
<proteinExistence type="predicted"/>
<organism evidence="1 2">
    <name type="scientific">Candidatus Corynebacterium faecigallinarum</name>
    <dbReference type="NCBI Taxonomy" id="2838528"/>
    <lineage>
        <taxon>Bacteria</taxon>
        <taxon>Bacillati</taxon>
        <taxon>Actinomycetota</taxon>
        <taxon>Actinomycetes</taxon>
        <taxon>Mycobacteriales</taxon>
        <taxon>Corynebacteriaceae</taxon>
        <taxon>Corynebacterium</taxon>
    </lineage>
</organism>
<reference evidence="1" key="2">
    <citation type="submission" date="2021-04" db="EMBL/GenBank/DDBJ databases">
        <authorList>
            <person name="Gilroy R."/>
        </authorList>
    </citation>
    <scope>NUCLEOTIDE SEQUENCE</scope>
    <source>
        <strain evidence="1">ChiHjej13B12-4958</strain>
    </source>
</reference>
<evidence type="ECO:0000313" key="1">
    <source>
        <dbReference type="EMBL" id="HJC84936.1"/>
    </source>
</evidence>
<protein>
    <recommendedName>
        <fullName evidence="3">WGR domain-containing protein</fullName>
    </recommendedName>
</protein>
<accession>A0A9D2QEE7</accession>
<sequence>MIKTYRRDEAGALHYLECWDHNSTFYVHKGKVGTKGQSLTRVLKGRNRPTSPTLQESVDSFRTEAAAKGYAELADDDRGWLVLQVTLLSEDLSHEADLRVFDELPDAINDYVGWRGVGHYDGNDIGGGKINFFLPVADNEIAVKVVRRFLKEFGAPQPMLIATRAPVSSDPEADYTVAWAQRKGDRESFSLF</sequence>
<dbReference type="Proteomes" id="UP000823858">
    <property type="component" value="Unassembled WGS sequence"/>
</dbReference>
<reference evidence="1" key="1">
    <citation type="journal article" date="2021" name="PeerJ">
        <title>Extensive microbial diversity within the chicken gut microbiome revealed by metagenomics and culture.</title>
        <authorList>
            <person name="Gilroy R."/>
            <person name="Ravi A."/>
            <person name="Getino M."/>
            <person name="Pursley I."/>
            <person name="Horton D.L."/>
            <person name="Alikhan N.F."/>
            <person name="Baker D."/>
            <person name="Gharbi K."/>
            <person name="Hall N."/>
            <person name="Watson M."/>
            <person name="Adriaenssens E.M."/>
            <person name="Foster-Nyarko E."/>
            <person name="Jarju S."/>
            <person name="Secka A."/>
            <person name="Antonio M."/>
            <person name="Oren A."/>
            <person name="Chaudhuri R.R."/>
            <person name="La Ragione R."/>
            <person name="Hildebrand F."/>
            <person name="Pallen M.J."/>
        </authorList>
    </citation>
    <scope>NUCLEOTIDE SEQUENCE</scope>
    <source>
        <strain evidence="1">ChiHjej13B12-4958</strain>
    </source>
</reference>
<gene>
    <name evidence="1" type="ORF">H9751_05240</name>
</gene>
<evidence type="ECO:0008006" key="3">
    <source>
        <dbReference type="Google" id="ProtNLM"/>
    </source>
</evidence>
<evidence type="ECO:0000313" key="2">
    <source>
        <dbReference type="Proteomes" id="UP000823858"/>
    </source>
</evidence>
<comment type="caution">
    <text evidence="1">The sequence shown here is derived from an EMBL/GenBank/DDBJ whole genome shotgun (WGS) entry which is preliminary data.</text>
</comment>
<name>A0A9D2QEE7_9CORY</name>
<dbReference type="EMBL" id="DWVP01000013">
    <property type="protein sequence ID" value="HJC84936.1"/>
    <property type="molecule type" value="Genomic_DNA"/>
</dbReference>